<proteinExistence type="predicted"/>
<reference evidence="1" key="1">
    <citation type="submission" date="2005-03" db="EMBL/GenBank/DDBJ databases">
        <authorList>
            <person name="Giovannoni S.J."/>
            <person name="Cho J.-C."/>
            <person name="Ferriera S."/>
            <person name="Johnson J."/>
            <person name="Kravitz S."/>
            <person name="Halpern A."/>
            <person name="Remington K."/>
            <person name="Beeson K."/>
            <person name="Tran B."/>
            <person name="Rogers Y.-H."/>
            <person name="Friedman R."/>
            <person name="Venter J.C."/>
        </authorList>
    </citation>
    <scope>NUCLEOTIDE SEQUENCE</scope>
    <source>
        <strain evidence="1">RM11-1a</strain>
    </source>
</reference>
<evidence type="ECO:0000313" key="1">
    <source>
        <dbReference type="EMBL" id="EDV11912.1"/>
    </source>
</evidence>
<organism evidence="1 2">
    <name type="scientific">Saccharomyces cerevisiae (strain RM11-1a)</name>
    <name type="common">Baker's yeast</name>
    <dbReference type="NCBI Taxonomy" id="285006"/>
    <lineage>
        <taxon>Eukaryota</taxon>
        <taxon>Fungi</taxon>
        <taxon>Dikarya</taxon>
        <taxon>Ascomycota</taxon>
        <taxon>Saccharomycotina</taxon>
        <taxon>Saccharomycetes</taxon>
        <taxon>Saccharomycetales</taxon>
        <taxon>Saccharomycetaceae</taxon>
        <taxon>Saccharomyces</taxon>
    </lineage>
</organism>
<reference evidence="1" key="2">
    <citation type="submission" date="2005-07" db="EMBL/GenBank/DDBJ databases">
        <title>Annotation of the Saccharomyces cerevisiae RM11-1a Genome.</title>
        <authorList>
            <consortium name="The Broad Institute Genome Sequencing Platform"/>
            <person name="Birren B."/>
            <person name="Lander E."/>
            <person name="Galagan J."/>
            <person name="Nusbaum C."/>
            <person name="Devon K."/>
            <person name="Cuomo C."/>
            <person name="Jaffe D."/>
            <person name="Butler J."/>
            <person name="Alvarez P."/>
            <person name="Gnerre S."/>
            <person name="Grabherr M."/>
            <person name="Kleber M."/>
            <person name="Mauceli E."/>
            <person name="Brockman W."/>
            <person name="MacCallum I.A."/>
            <person name="Rounsley S."/>
            <person name="Young S."/>
            <person name="LaButti K."/>
            <person name="Pushparaj V."/>
            <person name="DeCaprio D."/>
            <person name="Crawford M."/>
            <person name="Koehrsen M."/>
            <person name="Engels R."/>
            <person name="Montgomery P."/>
            <person name="Pearson M."/>
            <person name="Howarth C."/>
            <person name="Larson L."/>
            <person name="Luoma S."/>
            <person name="White J."/>
            <person name="O'Leary S."/>
            <person name="Kodira C."/>
            <person name="Zeng Q."/>
            <person name="Yandava C."/>
            <person name="Alvarado L."/>
            <person name="Pratt S."/>
            <person name="Kruglyak L."/>
        </authorList>
    </citation>
    <scope>NUCLEOTIDE SEQUENCE</scope>
    <source>
        <strain evidence="1">RM11-1a</strain>
    </source>
</reference>
<protein>
    <submittedName>
        <fullName evidence="1">Uncharacterized protein</fullName>
    </submittedName>
</protein>
<dbReference type="OrthoDB" id="10272070at2759"/>
<evidence type="ECO:0000313" key="2">
    <source>
        <dbReference type="Proteomes" id="UP000008335"/>
    </source>
</evidence>
<name>B3LMV9_YEAS1</name>
<keyword evidence="2" id="KW-1185">Reference proteome</keyword>
<dbReference type="AlphaFoldDB" id="B3LMV9"/>
<dbReference type="Proteomes" id="UP000008335">
    <property type="component" value="Unassembled WGS sequence"/>
</dbReference>
<gene>
    <name evidence="1" type="ORF">SCRG_02768</name>
</gene>
<accession>B3LMV9</accession>
<sequence length="54" mass="6460">MLLCFHMCQRIMWLPFDLMKWRRFHCGAVLVGTLSLRNRSPKILSLYFISDRTG</sequence>
<dbReference type="EMBL" id="CH408048">
    <property type="protein sequence ID" value="EDV11912.1"/>
    <property type="molecule type" value="Genomic_DNA"/>
</dbReference>
<dbReference type="HOGENOM" id="CLU_3051679_0_0_1"/>